<evidence type="ECO:0000259" key="1">
    <source>
        <dbReference type="Pfam" id="PF00248"/>
    </source>
</evidence>
<keyword evidence="3" id="KW-1185">Reference proteome</keyword>
<dbReference type="OrthoDB" id="9768851at2"/>
<accession>A0A1H0R9V1</accession>
<dbReference type="CDD" id="cd19090">
    <property type="entry name" value="AKR_AKR15A-like"/>
    <property type="match status" value="1"/>
</dbReference>
<protein>
    <submittedName>
        <fullName evidence="2">D-threo-aldose 1-dehydrogenase</fullName>
    </submittedName>
</protein>
<dbReference type="Proteomes" id="UP000198741">
    <property type="component" value="Chromosome I"/>
</dbReference>
<proteinExistence type="predicted"/>
<dbReference type="AlphaFoldDB" id="A0A1H0R9V1"/>
<dbReference type="PANTHER" id="PTHR42686:SF1">
    <property type="entry name" value="GH17980P-RELATED"/>
    <property type="match status" value="1"/>
</dbReference>
<dbReference type="InterPro" id="IPR020471">
    <property type="entry name" value="AKR"/>
</dbReference>
<dbReference type="SUPFAM" id="SSF51430">
    <property type="entry name" value="NAD(P)-linked oxidoreductase"/>
    <property type="match status" value="1"/>
</dbReference>
<dbReference type="InterPro" id="IPR036812">
    <property type="entry name" value="NAD(P)_OxRdtase_dom_sf"/>
</dbReference>
<feature type="domain" description="NADP-dependent oxidoreductase" evidence="1">
    <location>
        <begin position="27"/>
        <end position="312"/>
    </location>
</feature>
<dbReference type="PANTHER" id="PTHR42686">
    <property type="entry name" value="GH17980P-RELATED"/>
    <property type="match status" value="1"/>
</dbReference>
<dbReference type="RefSeq" id="WP_090478030.1">
    <property type="nucleotide sequence ID" value="NZ_LT629710.1"/>
</dbReference>
<dbReference type="InterPro" id="IPR023210">
    <property type="entry name" value="NADP_OxRdtase_dom"/>
</dbReference>
<dbReference type="STRING" id="1090615.SAMN04515671_3451"/>
<evidence type="ECO:0000313" key="3">
    <source>
        <dbReference type="Proteomes" id="UP000198741"/>
    </source>
</evidence>
<dbReference type="GO" id="GO:0016491">
    <property type="term" value="F:oxidoreductase activity"/>
    <property type="evidence" value="ECO:0007669"/>
    <property type="project" value="InterPro"/>
</dbReference>
<dbReference type="EMBL" id="LT629710">
    <property type="protein sequence ID" value="SDP25939.1"/>
    <property type="molecule type" value="Genomic_DNA"/>
</dbReference>
<name>A0A1H0R9V1_9ACTN</name>
<dbReference type="Gene3D" id="3.20.20.100">
    <property type="entry name" value="NADP-dependent oxidoreductase domain"/>
    <property type="match status" value="1"/>
</dbReference>
<evidence type="ECO:0000313" key="2">
    <source>
        <dbReference type="EMBL" id="SDP25939.1"/>
    </source>
</evidence>
<organism evidence="2 3">
    <name type="scientific">Nakamurella panacisegetis</name>
    <dbReference type="NCBI Taxonomy" id="1090615"/>
    <lineage>
        <taxon>Bacteria</taxon>
        <taxon>Bacillati</taxon>
        <taxon>Actinomycetota</taxon>
        <taxon>Actinomycetes</taxon>
        <taxon>Nakamurellales</taxon>
        <taxon>Nakamurellaceae</taxon>
        <taxon>Nakamurella</taxon>
    </lineage>
</organism>
<dbReference type="Pfam" id="PF00248">
    <property type="entry name" value="Aldo_ket_red"/>
    <property type="match status" value="1"/>
</dbReference>
<dbReference type="GO" id="GO:0005829">
    <property type="term" value="C:cytosol"/>
    <property type="evidence" value="ECO:0007669"/>
    <property type="project" value="TreeGrafter"/>
</dbReference>
<reference evidence="2 3" key="1">
    <citation type="submission" date="2016-10" db="EMBL/GenBank/DDBJ databases">
        <authorList>
            <person name="de Groot N.N."/>
        </authorList>
    </citation>
    <scope>NUCLEOTIDE SEQUENCE [LARGE SCALE GENOMIC DNA]</scope>
    <source>
        <strain evidence="3">P4-7,KCTC 19426,CECT 7604</strain>
    </source>
</reference>
<gene>
    <name evidence="2" type="ORF">SAMN04515671_3451</name>
</gene>
<sequence length="322" mass="34068">MTIGTLTIDDVLGRRSLGRTGLSAPRLAIGTSALGSIPRIYGYGVDAEQAAVTLRAVLAGPIRFVDTSNSYGAGESERRIGAALRDLGGLPDDLLLTTKVDPDASGDFSGDRVRRSLDESSERLGLDTFPLVFLHDPERITFEQAMGPRGPVEALIALQEEGRIGRLGVAGGPIGLLRKFVATDVFGAALSHNRWTLLDRSAGPLFDDCAERGVAVLNAAPFGGGLLVKGPKAAPRYAYREASDAIREGAARMQLACERAGVPLAAAALQFSLLDPRIDSTVVGITRPERLAETLDLATTIVPESLWAELEQACPAPQTWLG</sequence>